<accession>A0A5J5JYP8</accession>
<evidence type="ECO:0000256" key="3">
    <source>
        <dbReference type="ARBA" id="ARBA00022723"/>
    </source>
</evidence>
<dbReference type="PANTHER" id="PTHR12318:SF0">
    <property type="entry name" value="ACYL-COENZYME A DIPHOSPHATASE NUDT19"/>
    <property type="match status" value="1"/>
</dbReference>
<comment type="cofactor">
    <cofactor evidence="1">
        <name>Mn(2+)</name>
        <dbReference type="ChEBI" id="CHEBI:29035"/>
    </cofactor>
</comment>
<keyword evidence="6" id="KW-0464">Manganese</keyword>
<dbReference type="PANTHER" id="PTHR12318">
    <property type="entry name" value="TESTOSTERONE-REGULATED PROTEIN RP2"/>
    <property type="match status" value="1"/>
</dbReference>
<dbReference type="InterPro" id="IPR015797">
    <property type="entry name" value="NUDIX_hydrolase-like_dom_sf"/>
</dbReference>
<dbReference type="PROSITE" id="PS51462">
    <property type="entry name" value="NUDIX"/>
    <property type="match status" value="1"/>
</dbReference>
<dbReference type="InterPro" id="IPR039121">
    <property type="entry name" value="NUDT19"/>
</dbReference>
<proteinExistence type="predicted"/>
<evidence type="ECO:0000256" key="5">
    <source>
        <dbReference type="ARBA" id="ARBA00022842"/>
    </source>
</evidence>
<name>A0A5J5JYP8_9ACTN</name>
<dbReference type="InterPro" id="IPR000086">
    <property type="entry name" value="NUDIX_hydrolase_dom"/>
</dbReference>
<keyword evidence="9" id="KW-1185">Reference proteome</keyword>
<dbReference type="CDD" id="cd18870">
    <property type="entry name" value="NUDIX_AcylCoAdiphos_Nudt19"/>
    <property type="match status" value="1"/>
</dbReference>
<dbReference type="GO" id="GO:0016818">
    <property type="term" value="F:hydrolase activity, acting on acid anhydrides, in phosphorus-containing anhydrides"/>
    <property type="evidence" value="ECO:0007669"/>
    <property type="project" value="InterPro"/>
</dbReference>
<evidence type="ECO:0000256" key="6">
    <source>
        <dbReference type="ARBA" id="ARBA00023211"/>
    </source>
</evidence>
<keyword evidence="5" id="KW-0460">Magnesium</keyword>
<evidence type="ECO:0000256" key="4">
    <source>
        <dbReference type="ARBA" id="ARBA00022801"/>
    </source>
</evidence>
<dbReference type="Proteomes" id="UP000327011">
    <property type="component" value="Unassembled WGS sequence"/>
</dbReference>
<dbReference type="EMBL" id="VYTZ01000008">
    <property type="protein sequence ID" value="KAA9376276.1"/>
    <property type="molecule type" value="Genomic_DNA"/>
</dbReference>
<dbReference type="AlphaFoldDB" id="A0A5J5JYP8"/>
<dbReference type="SUPFAM" id="SSF55811">
    <property type="entry name" value="Nudix"/>
    <property type="match status" value="1"/>
</dbReference>
<evidence type="ECO:0000256" key="1">
    <source>
        <dbReference type="ARBA" id="ARBA00001936"/>
    </source>
</evidence>
<feature type="domain" description="Nudix hydrolase" evidence="7">
    <location>
        <begin position="25"/>
        <end position="227"/>
    </location>
</feature>
<reference evidence="8 9" key="1">
    <citation type="submission" date="2019-09" db="EMBL/GenBank/DDBJ databases">
        <title>Screening of Novel Bioactive Compounds from Soil-Associated.</title>
        <authorList>
            <person name="Gong X."/>
        </authorList>
    </citation>
    <scope>NUCLEOTIDE SEQUENCE [LARGE SCALE GENOMIC DNA]</scope>
    <source>
        <strain evidence="8 9">Gxj-6</strain>
    </source>
</reference>
<comment type="cofactor">
    <cofactor evidence="2">
        <name>Mg(2+)</name>
        <dbReference type="ChEBI" id="CHEBI:18420"/>
    </cofactor>
</comment>
<keyword evidence="4 8" id="KW-0378">Hydrolase</keyword>
<organism evidence="8 9">
    <name type="scientific">Microbispora cellulosiformans</name>
    <dbReference type="NCBI Taxonomy" id="2614688"/>
    <lineage>
        <taxon>Bacteria</taxon>
        <taxon>Bacillati</taxon>
        <taxon>Actinomycetota</taxon>
        <taxon>Actinomycetes</taxon>
        <taxon>Streptosporangiales</taxon>
        <taxon>Streptosporangiaceae</taxon>
        <taxon>Microbispora</taxon>
    </lineage>
</organism>
<protein>
    <submittedName>
        <fullName evidence="8">NUDIX hydrolase</fullName>
    </submittedName>
</protein>
<evidence type="ECO:0000256" key="2">
    <source>
        <dbReference type="ARBA" id="ARBA00001946"/>
    </source>
</evidence>
<evidence type="ECO:0000259" key="7">
    <source>
        <dbReference type="PROSITE" id="PS51462"/>
    </source>
</evidence>
<keyword evidence="3" id="KW-0479">Metal-binding</keyword>
<gene>
    <name evidence="8" type="ORF">F5972_22790</name>
</gene>
<sequence length="282" mass="30281">MGVPLPDRLGERAREILAGRLAPVPARDAATVVLLRDDPLEVYLLRRQATMAFAAGAYVFPGGSVDPRDADQAVAWAGPSPAEWGEVLRTGESTARGLVCAAVRETFEESGVLLAGPGPGTVVTDTTGDDWEADRLALIARTLSFAEFLDRRGLVLRSDLLKAWGHWITPVMETRRFDTRFFVAALPSGQRTRDVGGEASEVAWMRPGDALAAAREHTAFLMPPTFRTLTEMAAFETIGDVLSCSRSITTIVPAPAEVDGRMVLVIPEEIPVEISEAGRAGA</sequence>
<evidence type="ECO:0000313" key="8">
    <source>
        <dbReference type="EMBL" id="KAA9376276.1"/>
    </source>
</evidence>
<dbReference type="RefSeq" id="WP_150935683.1">
    <property type="nucleotide sequence ID" value="NZ_VYTZ01000008.1"/>
</dbReference>
<dbReference type="GO" id="GO:0046872">
    <property type="term" value="F:metal ion binding"/>
    <property type="evidence" value="ECO:0007669"/>
    <property type="project" value="UniProtKB-KW"/>
</dbReference>
<evidence type="ECO:0000313" key="9">
    <source>
        <dbReference type="Proteomes" id="UP000327011"/>
    </source>
</evidence>
<dbReference type="Gene3D" id="3.90.79.10">
    <property type="entry name" value="Nucleoside Triphosphate Pyrophosphohydrolase"/>
    <property type="match status" value="1"/>
</dbReference>
<comment type="caution">
    <text evidence="8">The sequence shown here is derived from an EMBL/GenBank/DDBJ whole genome shotgun (WGS) entry which is preliminary data.</text>
</comment>